<dbReference type="EMBL" id="JANBQB010000214">
    <property type="protein sequence ID" value="KAJ1979532.1"/>
    <property type="molecule type" value="Genomic_DNA"/>
</dbReference>
<accession>A0A9W8B8T6</accession>
<sequence>MARFIATLIAYVSLSGLMTSSISWAHPLQVEPVPAHAAVPDASPECQVYRHYLGQEAQALDERLKELDGADLEPLQKFKALLCLPPSDATLRYVGNFFANLDLANYAGFSMGPVSVANKRTGLQSPHLSAGEVTCAIPDQETPETMETLDSQRLLQCHPFVYGIQVGYDPVVDIFQEQIFDVSHDVYTVTSQYQQIATDVMVDAVKGAIALDDAQFVVSAYQKVVEEQEKGPYRNQYVMWALRFTPLDALSWARKLAKTEVIYALRQLLVDQKDGTALGRYWYQMFMA</sequence>
<name>A0A9W8B8T6_9FUNG</name>
<dbReference type="OrthoDB" id="10321758at2759"/>
<dbReference type="AlphaFoldDB" id="A0A9W8B8T6"/>
<evidence type="ECO:0000313" key="2">
    <source>
        <dbReference type="EMBL" id="KAJ1979532.1"/>
    </source>
</evidence>
<feature type="chain" id="PRO_5040984114" evidence="1">
    <location>
        <begin position="26"/>
        <end position="288"/>
    </location>
</feature>
<dbReference type="Proteomes" id="UP001151582">
    <property type="component" value="Unassembled WGS sequence"/>
</dbReference>
<organism evidence="2 3">
    <name type="scientific">Dimargaris verticillata</name>
    <dbReference type="NCBI Taxonomy" id="2761393"/>
    <lineage>
        <taxon>Eukaryota</taxon>
        <taxon>Fungi</taxon>
        <taxon>Fungi incertae sedis</taxon>
        <taxon>Zoopagomycota</taxon>
        <taxon>Kickxellomycotina</taxon>
        <taxon>Dimargaritomycetes</taxon>
        <taxon>Dimargaritales</taxon>
        <taxon>Dimargaritaceae</taxon>
        <taxon>Dimargaris</taxon>
    </lineage>
</organism>
<gene>
    <name evidence="2" type="ORF">H4R34_002790</name>
</gene>
<keyword evidence="3" id="KW-1185">Reference proteome</keyword>
<evidence type="ECO:0000313" key="3">
    <source>
        <dbReference type="Proteomes" id="UP001151582"/>
    </source>
</evidence>
<keyword evidence="1" id="KW-0732">Signal</keyword>
<protein>
    <submittedName>
        <fullName evidence="2">Uncharacterized protein</fullName>
    </submittedName>
</protein>
<reference evidence="2" key="1">
    <citation type="submission" date="2022-07" db="EMBL/GenBank/DDBJ databases">
        <title>Phylogenomic reconstructions and comparative analyses of Kickxellomycotina fungi.</title>
        <authorList>
            <person name="Reynolds N.K."/>
            <person name="Stajich J.E."/>
            <person name="Barry K."/>
            <person name="Grigoriev I.V."/>
            <person name="Crous P."/>
            <person name="Smith M.E."/>
        </authorList>
    </citation>
    <scope>NUCLEOTIDE SEQUENCE</scope>
    <source>
        <strain evidence="2">RSA 567</strain>
    </source>
</reference>
<feature type="signal peptide" evidence="1">
    <location>
        <begin position="1"/>
        <end position="25"/>
    </location>
</feature>
<evidence type="ECO:0000256" key="1">
    <source>
        <dbReference type="SAM" id="SignalP"/>
    </source>
</evidence>
<proteinExistence type="predicted"/>
<comment type="caution">
    <text evidence="2">The sequence shown here is derived from an EMBL/GenBank/DDBJ whole genome shotgun (WGS) entry which is preliminary data.</text>
</comment>